<keyword evidence="2" id="KW-1185">Reference proteome</keyword>
<name>A0ACC0KMC4_CHOFU</name>
<dbReference type="Proteomes" id="UP001064048">
    <property type="component" value="Chromosome 20"/>
</dbReference>
<proteinExistence type="predicted"/>
<evidence type="ECO:0000313" key="1">
    <source>
        <dbReference type="EMBL" id="KAI8437673.1"/>
    </source>
</evidence>
<comment type="caution">
    <text evidence="1">The sequence shown here is derived from an EMBL/GenBank/DDBJ whole genome shotgun (WGS) entry which is preliminary data.</text>
</comment>
<protein>
    <submittedName>
        <fullName evidence="1">Uncharacterized protein</fullName>
    </submittedName>
</protein>
<evidence type="ECO:0000313" key="2">
    <source>
        <dbReference type="Proteomes" id="UP001064048"/>
    </source>
</evidence>
<gene>
    <name evidence="1" type="ORF">MSG28_011919</name>
</gene>
<dbReference type="EMBL" id="CM046120">
    <property type="protein sequence ID" value="KAI8437673.1"/>
    <property type="molecule type" value="Genomic_DNA"/>
</dbReference>
<sequence>MTRKYITSSETYQATRLPLAWQLPGRSLQRRMVLLLILTTGIRMTNTSRHLVITMISTGQSLRSSHRRNKSRALLSTKIRYQQGKRQDVKPRQRFSAISQVFYTTELQKLDFGHPSVAAAQINAWVSNITRGKIHNLISEDDVKDSLVLLLTTLFFKGTWRHQFNPNVTNVASFYLSPSAYKQVPFMNVKNTFFYAESAKYDAKILRMPYLMGIRQAFEDTASFPGLARGQRLDQRLRVSKVLQKSGIEINELGKVSLVNKFGEDDEPPQEVIANKPFLFFIEDEATRQLLFTGRSEVFILAGLRTLDCQTNKKQENSRLNYFDTDLLKYSAEDRSGNVVVSPASIKSTLAMLLEGASGKTEAEIRTSLRVSPNKEEFREQLNTYLSALQFNTTGGKLQNANAVIVSKKLKLKKEYETMLQKVYLTEIAKLNFADPIVASTIINNWVSNKTMGLIPTLVEPVHILPTSDILLINALFFKNTWLHSFDRRLSHPACFRLRGICRNVAMMETQHELNYAFIDNLRAHAVELPYAISLLMEPTDVQLAMPRFTVDYSVDMVGPLRNMRITALFSAQSNLSGIFEGGTTQINHLFHKVHISVDEDGTVAAAATAAMVVPLIQGSVQLVVDRPFVFFIRDNNLGLVLFEGKIEEPNEFVQQNVVVGQAKKSVITNVPIKRSSGFNFNLLCLVGLCSARWVRRGRTQPKTTSFVGEATNELSTAIFQGYIDDNKNIAFSPLGYSAILAILAEGATGQTREQLVSALHLPDDQALTRKTFRYIMERLKNTHEYKYNQPELKNYFYIYKNYTINDDYKKILEDYYLTEVRSVERYNDADHFKPEDTDDKSELIIEINDKKAEESKKNEEIVDLVPPKQSDEKLISFAVEDKPEKVDISQIEYKPAKNIKEKIKLVKTYPKKEESGEEEETMVAVEARNHARSLRVLMDKNDIASTSPSNSLMIIFNGMYFRGAWKQPFEKVESAMFYTSNTEKKQVQMMSTKGIFRTGSLPGLDSSAIELPYDGGRYSLLVVVPRTRDGLIRLTADLPASPLEDIQDSLHEEELQVCLPTFNVETTTKPVAALAKFGVSSIFSREAELSGVSSAEGLFVQELVQHVAVRVDNADSSSSQLSASNTVQESLKNLPLSSIKPARRFNVDRPFIFFIIDRLDKLVVIAGKVTDPQLPMPFEI</sequence>
<accession>A0ACC0KMC4</accession>
<organism evidence="1 2">
    <name type="scientific">Choristoneura fumiferana</name>
    <name type="common">Spruce budworm moth</name>
    <name type="synonym">Archips fumiferana</name>
    <dbReference type="NCBI Taxonomy" id="7141"/>
    <lineage>
        <taxon>Eukaryota</taxon>
        <taxon>Metazoa</taxon>
        <taxon>Ecdysozoa</taxon>
        <taxon>Arthropoda</taxon>
        <taxon>Hexapoda</taxon>
        <taxon>Insecta</taxon>
        <taxon>Pterygota</taxon>
        <taxon>Neoptera</taxon>
        <taxon>Endopterygota</taxon>
        <taxon>Lepidoptera</taxon>
        <taxon>Glossata</taxon>
        <taxon>Ditrysia</taxon>
        <taxon>Tortricoidea</taxon>
        <taxon>Tortricidae</taxon>
        <taxon>Tortricinae</taxon>
        <taxon>Choristoneura</taxon>
    </lineage>
</organism>
<reference evidence="1 2" key="1">
    <citation type="journal article" date="2022" name="Genome Biol. Evol.">
        <title>The Spruce Budworm Genome: Reconstructing the Evolutionary History of Antifreeze Proteins.</title>
        <authorList>
            <person name="Beliveau C."/>
            <person name="Gagne P."/>
            <person name="Picq S."/>
            <person name="Vernygora O."/>
            <person name="Keeling C.I."/>
            <person name="Pinkney K."/>
            <person name="Doucet D."/>
            <person name="Wen F."/>
            <person name="Johnston J.S."/>
            <person name="Maaroufi H."/>
            <person name="Boyle B."/>
            <person name="Laroche J."/>
            <person name="Dewar K."/>
            <person name="Juretic N."/>
            <person name="Blackburn G."/>
            <person name="Nisole A."/>
            <person name="Brunet B."/>
            <person name="Brandao M."/>
            <person name="Lumley L."/>
            <person name="Duan J."/>
            <person name="Quan G."/>
            <person name="Lucarotti C.J."/>
            <person name="Roe A.D."/>
            <person name="Sperling F.A.H."/>
            <person name="Levesque R.C."/>
            <person name="Cusson M."/>
        </authorList>
    </citation>
    <scope>NUCLEOTIDE SEQUENCE [LARGE SCALE GENOMIC DNA]</scope>
    <source>
        <strain evidence="1">Glfc:IPQL:Cfum</strain>
    </source>
</reference>